<dbReference type="InterPro" id="IPR022791">
    <property type="entry name" value="L-PG_synthase/AglD"/>
</dbReference>
<accession>A0ABZ2ITQ4</accession>
<evidence type="ECO:0000313" key="8">
    <source>
        <dbReference type="Proteomes" id="UP001385389"/>
    </source>
</evidence>
<feature type="transmembrane region" description="Helical" evidence="6">
    <location>
        <begin position="56"/>
        <end position="77"/>
    </location>
</feature>
<feature type="transmembrane region" description="Helical" evidence="6">
    <location>
        <begin position="22"/>
        <end position="44"/>
    </location>
</feature>
<organism evidence="7 8">
    <name type="scientific">Pseudodesulfovibrio methanolicus</name>
    <dbReference type="NCBI Taxonomy" id="3126690"/>
    <lineage>
        <taxon>Bacteria</taxon>
        <taxon>Pseudomonadati</taxon>
        <taxon>Thermodesulfobacteriota</taxon>
        <taxon>Desulfovibrionia</taxon>
        <taxon>Desulfovibrionales</taxon>
        <taxon>Desulfovibrionaceae</taxon>
    </lineage>
</organism>
<evidence type="ECO:0000313" key="7">
    <source>
        <dbReference type="EMBL" id="WWX22027.1"/>
    </source>
</evidence>
<gene>
    <name evidence="7" type="ORF">V8V93_16480</name>
</gene>
<feature type="transmembrane region" description="Helical" evidence="6">
    <location>
        <begin position="97"/>
        <end position="121"/>
    </location>
</feature>
<feature type="transmembrane region" description="Helical" evidence="6">
    <location>
        <begin position="311"/>
        <end position="335"/>
    </location>
</feature>
<evidence type="ECO:0000256" key="6">
    <source>
        <dbReference type="SAM" id="Phobius"/>
    </source>
</evidence>
<dbReference type="EMBL" id="CP146609">
    <property type="protein sequence ID" value="WWX22027.1"/>
    <property type="molecule type" value="Genomic_DNA"/>
</dbReference>
<keyword evidence="3 6" id="KW-0812">Transmembrane</keyword>
<keyword evidence="8" id="KW-1185">Reference proteome</keyword>
<feature type="transmembrane region" description="Helical" evidence="6">
    <location>
        <begin position="142"/>
        <end position="160"/>
    </location>
</feature>
<evidence type="ECO:0000256" key="4">
    <source>
        <dbReference type="ARBA" id="ARBA00022989"/>
    </source>
</evidence>
<feature type="transmembrane region" description="Helical" evidence="6">
    <location>
        <begin position="232"/>
        <end position="252"/>
    </location>
</feature>
<keyword evidence="4 6" id="KW-1133">Transmembrane helix</keyword>
<dbReference type="RefSeq" id="WP_338667706.1">
    <property type="nucleotide sequence ID" value="NZ_CP146609.1"/>
</dbReference>
<comment type="subcellular location">
    <subcellularLocation>
        <location evidence="1">Cell membrane</location>
        <topology evidence="1">Multi-pass membrane protein</topology>
    </subcellularLocation>
</comment>
<dbReference type="Pfam" id="PF03706">
    <property type="entry name" value="LPG_synthase_TM"/>
    <property type="match status" value="1"/>
</dbReference>
<evidence type="ECO:0000256" key="1">
    <source>
        <dbReference type="ARBA" id="ARBA00004651"/>
    </source>
</evidence>
<feature type="transmembrane region" description="Helical" evidence="6">
    <location>
        <begin position="166"/>
        <end position="183"/>
    </location>
</feature>
<evidence type="ECO:0000256" key="3">
    <source>
        <dbReference type="ARBA" id="ARBA00022692"/>
    </source>
</evidence>
<proteinExistence type="predicted"/>
<keyword evidence="2" id="KW-1003">Cell membrane</keyword>
<reference evidence="7 8" key="1">
    <citation type="submission" date="2024-03" db="EMBL/GenBank/DDBJ databases">
        <title>Phenotype and Genome Characterization of a Sulfate-Reducing Bacterium Pseudodesulfovibrio sp. strain 5S69, isolated from Petroleum Reservoir in Tatarstan (Russia).</title>
        <authorList>
            <person name="Bidzhieva S.K."/>
            <person name="Kadnikov V."/>
            <person name="Tourova T.P."/>
            <person name="Samigullina S.R."/>
            <person name="Sokolova D.S."/>
            <person name="Poltaraus A.B."/>
            <person name="Avtukh A.N."/>
            <person name="Tereshina V.M."/>
            <person name="Mardanov A.V."/>
            <person name="Nazina T.N."/>
        </authorList>
    </citation>
    <scope>NUCLEOTIDE SEQUENCE [LARGE SCALE GENOMIC DNA]</scope>
    <source>
        <strain evidence="7 8">5S69</strain>
    </source>
</reference>
<evidence type="ECO:0000256" key="2">
    <source>
        <dbReference type="ARBA" id="ARBA00022475"/>
    </source>
</evidence>
<protein>
    <submittedName>
        <fullName evidence="7">Lysylphosphatidylglycerol synthase transmembrane domain-containing protein</fullName>
    </submittedName>
</protein>
<sequence length="342" mass="37113">MKNNAIQNDPQGRAEHGNLVKMVLFSLLGSVVLLAVVAWSADLGLLRQLLSHVDRFWLGGAAACMVVLQCVSGLRLATLLPDAEGRSGPMYASAVEVAFLCQALIKILPFRLGEVAFFWLAKMKLYAPFDRTLGVFLRFRLWDLRVMAISFILCAGWVAMRQYAWLKVYIGVAGILGVAFFLLSPVRILSLADKVFRFLTLLPGLGFLRSFSEMLEKAVARFDEEQTVSGTTLLMQSVVIWAWYFIVIYCLIQSLGIAVGPVAAIAVASGMTLVGIVPLQTVGGLGLVEIGQASLYMLAGLPVAEAASSSLAVSVLFLMLCIVVPGAMWALFAFARLVSRRG</sequence>
<keyword evidence="5 6" id="KW-0472">Membrane</keyword>
<name>A0ABZ2ITQ4_9BACT</name>
<evidence type="ECO:0000256" key="5">
    <source>
        <dbReference type="ARBA" id="ARBA00023136"/>
    </source>
</evidence>
<dbReference type="Proteomes" id="UP001385389">
    <property type="component" value="Chromosome"/>
</dbReference>